<evidence type="ECO:0000256" key="1">
    <source>
        <dbReference type="ARBA" id="ARBA00022801"/>
    </source>
</evidence>
<dbReference type="InterPro" id="IPR039329">
    <property type="entry name" value="SIAE"/>
</dbReference>
<gene>
    <name evidence="4" type="ORF">FHS11_003217</name>
</gene>
<feature type="chain" id="PRO_5032560009" evidence="2">
    <location>
        <begin position="20"/>
        <end position="654"/>
    </location>
</feature>
<name>A0A839SEX0_9SPHI</name>
<dbReference type="Gene3D" id="3.40.50.1110">
    <property type="entry name" value="SGNH hydrolase"/>
    <property type="match status" value="2"/>
</dbReference>
<evidence type="ECO:0000313" key="4">
    <source>
        <dbReference type="EMBL" id="MBB3056791.1"/>
    </source>
</evidence>
<comment type="caution">
    <text evidence="4">The sequence shown here is derived from an EMBL/GenBank/DDBJ whole genome shotgun (WGS) entry which is preliminary data.</text>
</comment>
<evidence type="ECO:0000259" key="3">
    <source>
        <dbReference type="Pfam" id="PF03629"/>
    </source>
</evidence>
<protein>
    <submittedName>
        <fullName evidence="4">Sialate O-acetylesterase</fullName>
        <ecNumber evidence="4">3.1.1.53</ecNumber>
    </submittedName>
</protein>
<keyword evidence="2" id="KW-0732">Signal</keyword>
<feature type="domain" description="Sialate O-acetylesterase" evidence="3">
    <location>
        <begin position="413"/>
        <end position="531"/>
    </location>
</feature>
<organism evidence="4 5">
    <name type="scientific">Mucilaginibacter gotjawali</name>
    <dbReference type="NCBI Taxonomy" id="1550579"/>
    <lineage>
        <taxon>Bacteria</taxon>
        <taxon>Pseudomonadati</taxon>
        <taxon>Bacteroidota</taxon>
        <taxon>Sphingobacteriia</taxon>
        <taxon>Sphingobacteriales</taxon>
        <taxon>Sphingobacteriaceae</taxon>
        <taxon>Mucilaginibacter</taxon>
    </lineage>
</organism>
<dbReference type="InterPro" id="IPR005181">
    <property type="entry name" value="SASA"/>
</dbReference>
<dbReference type="RefSeq" id="WP_157750723.1">
    <property type="nucleotide sequence ID" value="NZ_AP017313.1"/>
</dbReference>
<reference evidence="4" key="1">
    <citation type="submission" date="2020-08" db="EMBL/GenBank/DDBJ databases">
        <title>Genomic Encyclopedia of Type Strains, Phase III (KMG-III): the genomes of soil and plant-associated and newly described type strains.</title>
        <authorList>
            <person name="Whitman W."/>
        </authorList>
    </citation>
    <scope>NUCLEOTIDE SEQUENCE [LARGE SCALE GENOMIC DNA]</scope>
    <source>
        <strain evidence="4">CECT 8628</strain>
    </source>
</reference>
<dbReference type="InterPro" id="IPR036514">
    <property type="entry name" value="SGNH_hydro_sf"/>
</dbReference>
<dbReference type="SUPFAM" id="SSF52266">
    <property type="entry name" value="SGNH hydrolase"/>
    <property type="match status" value="1"/>
</dbReference>
<proteinExistence type="predicted"/>
<dbReference type="OrthoDB" id="9816001at2"/>
<sequence length="654" mass="72663">MRLLIATTLILCTFLRGLAQVTPSGIFSDHMVLQRGQDIPVWGRAATKTKVKVTIDGQSASATANEKGAWKTILKPMIAGGPYVMTISSGKETLVYHDVMVGEVWICSGQSNMEFQLRNALGYNFEQKNAPSQTIRQFRVTDKMSLQPETDIKEGNWVKADTNTVGDFTAVGYFFAKQLSKQLNVTVGLIYSNWGGTLAEDWISKEAMLNSPELGEAAKNIPDTWDGVKQRIDKQLKDWAYNKKQVTNYSAEQLAGEPAAFFGDWQKASAPASWEWTGKLYSYRGEGFMQHTVKLDSSYVARHSVLSLGQTDADLELYVNGKLIKKGASSGNFQLDLPAGTWKPGDNSVLINLQSRQKNPSWFGMGLTGGANDLYVRFADTTINLADNNWYVMPDLSKPYHFDFLPNNTAFSLYNAMISPLIPYAIAGVIWYQGESNADKAFQYRTTFPLLITDWRSKWNRDFPFLFVQLSSFGGMQNSNIGSNWAELREAQTMTLQLPNTGMAVTTDIGDALNIHPRDKADVGLRLASKALTMVYHLQGFAESPLYTSADFSAGYAIVNFKNAVNGLMAKDKYGYIKGFELAGADHKFYYAQAGIIDGGKVKVWCSQVPKPVAVRYAWTDAPIEANLYNMEGFPVGPFRSDSWKGTTEGKKFE</sequence>
<accession>A0A839SEX0</accession>
<dbReference type="SUPFAM" id="SSF49785">
    <property type="entry name" value="Galactose-binding domain-like"/>
    <property type="match status" value="1"/>
</dbReference>
<dbReference type="Proteomes" id="UP000539265">
    <property type="component" value="Unassembled WGS sequence"/>
</dbReference>
<dbReference type="GO" id="GO:0005975">
    <property type="term" value="P:carbohydrate metabolic process"/>
    <property type="evidence" value="ECO:0007669"/>
    <property type="project" value="TreeGrafter"/>
</dbReference>
<dbReference type="Pfam" id="PF03629">
    <property type="entry name" value="SASA"/>
    <property type="match status" value="1"/>
</dbReference>
<dbReference type="AlphaFoldDB" id="A0A839SEX0"/>
<dbReference type="GO" id="GO:0001681">
    <property type="term" value="F:sialate O-acetylesterase activity"/>
    <property type="evidence" value="ECO:0007669"/>
    <property type="project" value="UniProtKB-EC"/>
</dbReference>
<dbReference type="PANTHER" id="PTHR22901:SF0">
    <property type="entry name" value="SIALATE O-ACETYLESTERASE"/>
    <property type="match status" value="1"/>
</dbReference>
<evidence type="ECO:0000313" key="5">
    <source>
        <dbReference type="Proteomes" id="UP000539265"/>
    </source>
</evidence>
<evidence type="ECO:0000256" key="2">
    <source>
        <dbReference type="SAM" id="SignalP"/>
    </source>
</evidence>
<dbReference type="EMBL" id="JACHWX010000009">
    <property type="protein sequence ID" value="MBB3056791.1"/>
    <property type="molecule type" value="Genomic_DNA"/>
</dbReference>
<dbReference type="InterPro" id="IPR008979">
    <property type="entry name" value="Galactose-bd-like_sf"/>
</dbReference>
<dbReference type="PANTHER" id="PTHR22901">
    <property type="entry name" value="SIALATE O-ACETYLESTERASE"/>
    <property type="match status" value="1"/>
</dbReference>
<keyword evidence="1 4" id="KW-0378">Hydrolase</keyword>
<keyword evidence="5" id="KW-1185">Reference proteome</keyword>
<feature type="signal peptide" evidence="2">
    <location>
        <begin position="1"/>
        <end position="19"/>
    </location>
</feature>
<dbReference type="EC" id="3.1.1.53" evidence="4"/>